<evidence type="ECO:0000256" key="3">
    <source>
        <dbReference type="ARBA" id="ARBA00023239"/>
    </source>
</evidence>
<reference evidence="6" key="1">
    <citation type="submission" date="2016-11" db="EMBL/GenBank/DDBJ databases">
        <authorList>
            <person name="Varghese N."/>
            <person name="Submissions S."/>
        </authorList>
    </citation>
    <scope>NUCLEOTIDE SEQUENCE [LARGE SCALE GENOMIC DNA]</scope>
    <source>
        <strain evidence="6">DSM 16219</strain>
    </source>
</reference>
<dbReference type="OrthoDB" id="9802030at2"/>
<evidence type="ECO:0000313" key="5">
    <source>
        <dbReference type="EMBL" id="SHK73347.1"/>
    </source>
</evidence>
<dbReference type="EMBL" id="FQZU01000032">
    <property type="protein sequence ID" value="SHK73347.1"/>
    <property type="molecule type" value="Genomic_DNA"/>
</dbReference>
<accession>A0A1M6UVT4</accession>
<keyword evidence="3" id="KW-0456">Lyase</keyword>
<keyword evidence="4" id="KW-0670">Pyruvate</keyword>
<dbReference type="Proteomes" id="UP000183994">
    <property type="component" value="Unassembled WGS sequence"/>
</dbReference>
<sequence>MNLMKKAWSGSFPHQYIQRRTGGIVDEALVGDLAVLGLYSTAREKAGWLFNALTSARASRVLGFCNYDLPILNPGRNVRVLAEKMGADLDECVDPPEYFTSARRFFERKIKYWQTRPMPEDPRAVVSPADARVIVGSLEEHSSLYLKESLFGFEDLLGLDKPGWLRAFKGGDYAVFRLTPDKYHYNHSPVAGQVVDIYEIHGAYHSCNPGAVIMEATPYSKNKRAVTIIDTDVPGGTQIGLAAMIEVAAMMIGDIVQCYSGREYDSPQEVEQGLFLEKGQPKSLYRPGSSTDVVLFQKGRMQFSGDLLQNTLRTDVQSRFSQGFGRAMVETEVLVREQIGCALS</sequence>
<proteinExistence type="predicted"/>
<dbReference type="PANTHER" id="PTHR10067">
    <property type="entry name" value="PHOSPHATIDYLSERINE DECARBOXYLASE"/>
    <property type="match status" value="1"/>
</dbReference>
<dbReference type="GO" id="GO:0008654">
    <property type="term" value="P:phospholipid biosynthetic process"/>
    <property type="evidence" value="ECO:0007669"/>
    <property type="project" value="InterPro"/>
</dbReference>
<evidence type="ECO:0000256" key="2">
    <source>
        <dbReference type="ARBA" id="ARBA00023145"/>
    </source>
</evidence>
<gene>
    <name evidence="5" type="ORF">SAMN02745216_03987</name>
</gene>
<evidence type="ECO:0000256" key="4">
    <source>
        <dbReference type="ARBA" id="ARBA00023317"/>
    </source>
</evidence>
<dbReference type="AlphaFoldDB" id="A0A1M6UVT4"/>
<evidence type="ECO:0000313" key="6">
    <source>
        <dbReference type="Proteomes" id="UP000183994"/>
    </source>
</evidence>
<evidence type="ECO:0000256" key="1">
    <source>
        <dbReference type="ARBA" id="ARBA00022793"/>
    </source>
</evidence>
<dbReference type="Pfam" id="PF02666">
    <property type="entry name" value="PS_Dcarbxylase"/>
    <property type="match status" value="1"/>
</dbReference>
<keyword evidence="1" id="KW-0210">Decarboxylase</keyword>
<protein>
    <submittedName>
        <fullName evidence="5">Phosphatidylserine decarboxylase</fullName>
    </submittedName>
</protein>
<organism evidence="5 6">
    <name type="scientific">Desulfatibacillum alkenivorans DSM 16219</name>
    <dbReference type="NCBI Taxonomy" id="1121393"/>
    <lineage>
        <taxon>Bacteria</taxon>
        <taxon>Pseudomonadati</taxon>
        <taxon>Thermodesulfobacteriota</taxon>
        <taxon>Desulfobacteria</taxon>
        <taxon>Desulfobacterales</taxon>
        <taxon>Desulfatibacillaceae</taxon>
        <taxon>Desulfatibacillum</taxon>
    </lineage>
</organism>
<dbReference type="STRING" id="1121393.SAMN02745216_03987"/>
<keyword evidence="6" id="KW-1185">Reference proteome</keyword>
<dbReference type="RefSeq" id="WP_073478017.1">
    <property type="nucleotide sequence ID" value="NZ_FQZU01000032.1"/>
</dbReference>
<dbReference type="InterPro" id="IPR003817">
    <property type="entry name" value="PS_Dcarbxylase"/>
</dbReference>
<keyword evidence="2" id="KW-0865">Zymogen</keyword>
<dbReference type="GO" id="GO:0004609">
    <property type="term" value="F:phosphatidylserine decarboxylase activity"/>
    <property type="evidence" value="ECO:0007669"/>
    <property type="project" value="InterPro"/>
</dbReference>
<name>A0A1M6UVT4_9BACT</name>